<dbReference type="RefSeq" id="WP_003112759.1">
    <property type="nucleotide sequence ID" value="NZ_AP014839.1"/>
</dbReference>
<dbReference type="EMBL" id="NSNE01000008">
    <property type="protein sequence ID" value="RPM15257.1"/>
    <property type="molecule type" value="Genomic_DNA"/>
</dbReference>
<evidence type="ECO:0000313" key="3">
    <source>
        <dbReference type="EMBL" id="MZZ13206.1"/>
    </source>
</evidence>
<dbReference type="Proteomes" id="UP000045039">
    <property type="component" value="Unassembled WGS sequence"/>
</dbReference>
<evidence type="ECO:0000256" key="1">
    <source>
        <dbReference type="ARBA" id="ARBA00010554"/>
    </source>
</evidence>
<organism evidence="4 7">
    <name type="scientific">Pseudomonas aeruginosa</name>
    <dbReference type="NCBI Taxonomy" id="287"/>
    <lineage>
        <taxon>Bacteria</taxon>
        <taxon>Pseudomonadati</taxon>
        <taxon>Pseudomonadota</taxon>
        <taxon>Gammaproteobacteria</taxon>
        <taxon>Pseudomonadales</taxon>
        <taxon>Pseudomonadaceae</taxon>
        <taxon>Pseudomonas</taxon>
    </lineage>
</organism>
<reference evidence="3" key="6">
    <citation type="submission" date="2020-01" db="EMBL/GenBank/DDBJ databases">
        <title>Bacteria Cultured from War Wounds Associated with the Conflict in Eastern Ukraine.</title>
        <authorList>
            <person name="Snesrud E."/>
            <person name="Galac M.R."/>
            <person name="Mc Gann P."/>
            <person name="Valentine K."/>
            <person name="Viacheslav K."/>
        </authorList>
    </citation>
    <scope>NUCLEOTIDE SEQUENCE</scope>
    <source>
        <strain evidence="3">VNMU148</strain>
    </source>
</reference>
<dbReference type="Gene3D" id="3.30.70.120">
    <property type="match status" value="1"/>
</dbReference>
<dbReference type="InterPro" id="IPR011322">
    <property type="entry name" value="N-reg_PII-like_a/b"/>
</dbReference>
<dbReference type="InterPro" id="IPR015867">
    <property type="entry name" value="N-reg_PII/ATP_PRibTrfase_C"/>
</dbReference>
<comment type="caution">
    <text evidence="4">The sequence shown here is derived from an EMBL/GenBank/DDBJ whole genome shotgun (WGS) entry which is preliminary data.</text>
</comment>
<name>A0A0F7QT54_PSEAI</name>
<evidence type="ECO:0000313" key="4">
    <source>
        <dbReference type="EMBL" id="OTI59413.1"/>
    </source>
</evidence>
<gene>
    <name evidence="4" type="ORF">CAZ10_21415</name>
    <name evidence="3" type="ORF">GUL26_13195</name>
    <name evidence="5" type="ORF">IPC1295_15720</name>
    <name evidence="2" type="ORF">PAERUG_P19_London_7_VIM_2_05_10_00282</name>
</gene>
<dbReference type="SUPFAM" id="SSF54913">
    <property type="entry name" value="GlnB-like"/>
    <property type="match status" value="1"/>
</dbReference>
<dbReference type="AlphaFoldDB" id="A0A0F7QT54"/>
<reference evidence="5 8" key="5">
    <citation type="submission" date="2019-01" db="EMBL/GenBank/DDBJ databases">
        <title>The Pseudomonas aeruginosa pan-genome provides new insights on its population structure, horizontal gene transfer and pathogenicity.</title>
        <authorList>
            <person name="Freschi L."/>
            <person name="Vincent A.T."/>
            <person name="Jeukens J."/>
            <person name="Emond-Rheault J.-G."/>
            <person name="Kukavica-Ibrulj I."/>
            <person name="Dupont M.-J."/>
            <person name="Charette S.J."/>
            <person name="Boyle B."/>
            <person name="Levesque R.C."/>
        </authorList>
    </citation>
    <scope>NUCLEOTIDE SEQUENCE [LARGE SCALE GENOMIC DNA]</scope>
    <source>
        <strain evidence="5 8">PA-W36</strain>
    </source>
</reference>
<comment type="similarity">
    <text evidence="1">Belongs to the UPF0166 family.</text>
</comment>
<reference evidence="5 8" key="4">
    <citation type="submission" date="2017-08" db="EMBL/GenBank/DDBJ databases">
        <authorList>
            <person name="Feschi L."/>
            <person name="Jeukens J."/>
            <person name="Emond-Rheault J.-G."/>
            <person name="Kukavica-Ibrulj I."/>
            <person name="Boyle B."/>
            <person name="Levesque R.C."/>
        </authorList>
    </citation>
    <scope>NUCLEOTIDE SEQUENCE [LARGE SCALE GENOMIC DNA]</scope>
    <source>
        <strain evidence="5 8">PA-W36</strain>
    </source>
</reference>
<dbReference type="EMBL" id="NFFZ01000011">
    <property type="protein sequence ID" value="OTI59413.1"/>
    <property type="molecule type" value="Genomic_DNA"/>
</dbReference>
<dbReference type="EMBL" id="WXZT01000009">
    <property type="protein sequence ID" value="MZZ13206.1"/>
    <property type="molecule type" value="Genomic_DNA"/>
</dbReference>
<dbReference type="Proteomes" id="UP000644192">
    <property type="component" value="Unassembled WGS sequence"/>
</dbReference>
<protein>
    <submittedName>
        <fullName evidence="3">DUF190 domain-containing protein</fullName>
    </submittedName>
</protein>
<proteinExistence type="inferred from homology"/>
<sequence>MQGYQLTFITQQGRRHQGQPICDWLLEEARRLGVRGATALAASEGFGQSGRLHSMHFFELADQPQEILMAVDPEQSERLFESIRQAGVRLFYMKVPIEFGVLGADESSS</sequence>
<evidence type="ECO:0000313" key="7">
    <source>
        <dbReference type="Proteomes" id="UP000194857"/>
    </source>
</evidence>
<accession>A0A0F7QT54</accession>
<evidence type="ECO:0000313" key="6">
    <source>
        <dbReference type="Proteomes" id="UP000045039"/>
    </source>
</evidence>
<dbReference type="Proteomes" id="UP000284767">
    <property type="component" value="Unassembled WGS sequence"/>
</dbReference>
<reference evidence="4 7" key="3">
    <citation type="submission" date="2017-05" db="EMBL/GenBank/DDBJ databases">
        <authorList>
            <person name="Song R."/>
            <person name="Chenine A.L."/>
            <person name="Ruprecht R.M."/>
        </authorList>
    </citation>
    <scope>NUCLEOTIDE SEQUENCE [LARGE SCALE GENOMIC DNA]</scope>
    <source>
        <strain evidence="4 7">S567_C10_BS</strain>
    </source>
</reference>
<evidence type="ECO:0000313" key="5">
    <source>
        <dbReference type="EMBL" id="RPM15257.1"/>
    </source>
</evidence>
<dbReference type="EMBL" id="CVVU01000011">
    <property type="protein sequence ID" value="CRN92543.1"/>
    <property type="molecule type" value="Genomic_DNA"/>
</dbReference>
<reference evidence="6" key="1">
    <citation type="submission" date="2015-06" db="EMBL/GenBank/DDBJ databases">
        <authorList>
            <person name="Radhakrishnan Rajesh"/>
            <person name="Underwood Anthony"/>
            <person name="Al-Shahib Ali"/>
        </authorList>
    </citation>
    <scope>NUCLEOTIDE SEQUENCE [LARGE SCALE GENOMIC DNA]</scope>
    <source>
        <strain evidence="6">P19_London_7_VIM_2_05_10</strain>
    </source>
</reference>
<dbReference type="Pfam" id="PF02641">
    <property type="entry name" value="DUF190"/>
    <property type="match status" value="1"/>
</dbReference>
<evidence type="ECO:0000313" key="2">
    <source>
        <dbReference type="EMBL" id="CRN92543.1"/>
    </source>
</evidence>
<reference evidence="2" key="2">
    <citation type="submission" date="2015-06" db="EMBL/GenBank/DDBJ databases">
        <authorList>
            <person name="Radhakrishnan R."/>
            <person name="Underwood A."/>
            <person name="Al-Shahib A."/>
        </authorList>
    </citation>
    <scope>NUCLEOTIDE SEQUENCE</scope>
    <source>
        <strain evidence="2">P19_London_7_VIM_2_05_10</strain>
    </source>
</reference>
<dbReference type="InterPro" id="IPR003793">
    <property type="entry name" value="UPF0166"/>
</dbReference>
<dbReference type="Proteomes" id="UP000194857">
    <property type="component" value="Unassembled WGS sequence"/>
</dbReference>
<evidence type="ECO:0000313" key="8">
    <source>
        <dbReference type="Proteomes" id="UP000284767"/>
    </source>
</evidence>